<name>A0A6G7PS38_9TOMB</name>
<accession>A0A6G7PS38</accession>
<proteinExistence type="predicted"/>
<evidence type="ECO:0000313" key="1">
    <source>
        <dbReference type="EMBL" id="QIJ70124.1"/>
    </source>
</evidence>
<protein>
    <submittedName>
        <fullName evidence="1">Uncharacterized protein</fullName>
    </submittedName>
</protein>
<reference evidence="1" key="1">
    <citation type="submission" date="2020-02" db="EMBL/GenBank/DDBJ databases">
        <title>Comparative analysis of RNA virome composition in rabbits and associated ectoparasites.</title>
        <authorList>
            <person name="Mahar J.E."/>
            <person name="Shi M."/>
            <person name="Hall R.N."/>
            <person name="Strive T."/>
            <person name="Holmes E.C."/>
        </authorList>
    </citation>
    <scope>NUCLEOTIDE SEQUENCE</scope>
    <source>
        <strain evidence="1">GUNCC_DN54311-2</strain>
    </source>
</reference>
<dbReference type="EMBL" id="MT129765">
    <property type="protein sequence ID" value="QIJ70124.1"/>
    <property type="molecule type" value="Genomic_RNA"/>
</dbReference>
<organism evidence="1">
    <name type="scientific">Gervais tombus-like virus</name>
    <dbReference type="NCBI Taxonomy" id="2716733"/>
    <lineage>
        <taxon>Viruses</taxon>
        <taxon>Riboviria</taxon>
        <taxon>Orthornavirae</taxon>
        <taxon>Kitrinoviricota</taxon>
        <taxon>Tolucaviricetes</taxon>
        <taxon>Tolivirales</taxon>
        <taxon>Tombusviridae</taxon>
    </lineage>
</organism>
<sequence>MSTQTKVACAHGTIAYAMALIEKHRKRCGLASINGGIVERFRSLAGAIKQGWDGSDRPLPAKILNTAVNIAGLPYGIFGVKAMRPIKRDF</sequence>